<feature type="domain" description="HTH luxR-type" evidence="1">
    <location>
        <begin position="686"/>
        <end position="751"/>
    </location>
</feature>
<evidence type="ECO:0000313" key="2">
    <source>
        <dbReference type="EMBL" id="AZT92938.1"/>
    </source>
</evidence>
<dbReference type="SMART" id="SM00421">
    <property type="entry name" value="HTH_LUXR"/>
    <property type="match status" value="1"/>
</dbReference>
<proteinExistence type="predicted"/>
<dbReference type="GO" id="GO:0003677">
    <property type="term" value="F:DNA binding"/>
    <property type="evidence" value="ECO:0007669"/>
    <property type="project" value="InterPro"/>
</dbReference>
<dbReference type="PROSITE" id="PS50043">
    <property type="entry name" value="HTH_LUXR_2"/>
    <property type="match status" value="1"/>
</dbReference>
<dbReference type="InterPro" id="IPR036388">
    <property type="entry name" value="WH-like_DNA-bd_sf"/>
</dbReference>
<protein>
    <recommendedName>
        <fullName evidence="1">HTH luxR-type domain-containing protein</fullName>
    </recommendedName>
</protein>
<dbReference type="AlphaFoldDB" id="A0A3Q9NQK5"/>
<dbReference type="RefSeq" id="WP_127362872.1">
    <property type="nucleotide sequence ID" value="NZ_CP025330.1"/>
</dbReference>
<gene>
    <name evidence="2" type="ORF">CXR23_07120</name>
</gene>
<evidence type="ECO:0000259" key="1">
    <source>
        <dbReference type="PROSITE" id="PS50043"/>
    </source>
</evidence>
<accession>A0A3Q9NQK5</accession>
<reference evidence="2 3" key="1">
    <citation type="submission" date="2017-12" db="EMBL/GenBank/DDBJ databases">
        <authorList>
            <person name="Levesque S."/>
        </authorList>
    </citation>
    <scope>NUCLEOTIDE SEQUENCE [LARGE SCALE GENOMIC DNA]</scope>
    <source>
        <strain evidence="2 3">SMQ-1417</strain>
    </source>
</reference>
<dbReference type="GO" id="GO:0006355">
    <property type="term" value="P:regulation of DNA-templated transcription"/>
    <property type="evidence" value="ECO:0007669"/>
    <property type="project" value="InterPro"/>
</dbReference>
<dbReference type="InterPro" id="IPR016032">
    <property type="entry name" value="Sig_transdc_resp-reg_C-effctor"/>
</dbReference>
<dbReference type="Proteomes" id="UP000283000">
    <property type="component" value="Chromosome"/>
</dbReference>
<sequence length="756" mass="81867">MTSKSPSLYPSIDCWSTRVFGPRSASLSDFAVEIGAPESADSVTVHRLFDASGGRFRLALEVIDGASAAPLDIHALDPRDFVATMLPDRDPKYKSPEFSTAALRLFQLVATLPTIDRPTLALALRAIPIFDPKFATAQFDLDELIAQLVVEGLLMFSSNYSGDFDLPPLVRSAARRSTYHGPATSAAHALGLTLEEHHRAILADGSHDCSSILIVARAVGSWSTLQALWSENGINLFWCHPSAACEAFLAIPDSELTASPVLAEARSAAREVSSIRRQMPQDSQSVFATARFELFDVPTLRAHRARVSASEHEANDIVVATIRAIRDRRLNNDPSGALKAGSDGAGLVADCESTGSSPTRLFEARLNLERAFDLAVSGEFDQAMHKLRITVLIAETALPLSPFPLLSAYALSALTSAISGQGSECEKSLSRYKDVRSSVGVETVRSESIVTSAAFLRAVDKLDLDRAEDLRKRLDALQPVDADDISIAYASAVLDLCKGRARIHLIRHATTLETMMNCSDPGSRAAGVCLSILNVLHLAMGSAEDAQRLVSTTPPKMPGYHLARAQLALSLQQDDEVISESAYGLNRSQGPVINATAHALRAAVWHRRGRCEDADDQFGAVLDCCVIAGTVLPVALMPNDVRMALVERYFDDARWNHIAASFSHDPVASDELRLRLCRLPDTGFDSGIHSVVLDSKELVLLYALGTSASISGIARDNKLAVGTVKNKLSKMYQKLGVRNRQEAVAYGHQRGYFSQR</sequence>
<dbReference type="SUPFAM" id="SSF46894">
    <property type="entry name" value="C-terminal effector domain of the bipartite response regulators"/>
    <property type="match status" value="1"/>
</dbReference>
<name>A0A3Q9NQK5_BREAU</name>
<evidence type="ECO:0000313" key="3">
    <source>
        <dbReference type="Proteomes" id="UP000283000"/>
    </source>
</evidence>
<organism evidence="2 3">
    <name type="scientific">Brevibacterium aurantiacum</name>
    <dbReference type="NCBI Taxonomy" id="273384"/>
    <lineage>
        <taxon>Bacteria</taxon>
        <taxon>Bacillati</taxon>
        <taxon>Actinomycetota</taxon>
        <taxon>Actinomycetes</taxon>
        <taxon>Micrococcales</taxon>
        <taxon>Brevibacteriaceae</taxon>
        <taxon>Brevibacterium</taxon>
    </lineage>
</organism>
<dbReference type="InterPro" id="IPR000792">
    <property type="entry name" value="Tscrpt_reg_LuxR_C"/>
</dbReference>
<reference evidence="2 3" key="2">
    <citation type="submission" date="2019-01" db="EMBL/GenBank/DDBJ databases">
        <title>Comparative genomic analysis of Brevibacterium aurantiacum sheds light on its evolution and its adaptation to smear-ripened cheeses.</title>
        <authorList>
            <person name="Moineau S."/>
        </authorList>
    </citation>
    <scope>NUCLEOTIDE SEQUENCE [LARGE SCALE GENOMIC DNA]</scope>
    <source>
        <strain evidence="2 3">SMQ-1417</strain>
    </source>
</reference>
<dbReference type="EMBL" id="CP025330">
    <property type="protein sequence ID" value="AZT92938.1"/>
    <property type="molecule type" value="Genomic_DNA"/>
</dbReference>
<dbReference type="Gene3D" id="1.10.10.10">
    <property type="entry name" value="Winged helix-like DNA-binding domain superfamily/Winged helix DNA-binding domain"/>
    <property type="match status" value="1"/>
</dbReference>